<dbReference type="VEuPathDB" id="FungiDB:sr16560"/>
<organism evidence="2 3">
    <name type="scientific">Sporisorium reilianum (strain SRZ2)</name>
    <name type="common">Maize head smut fungus</name>
    <dbReference type="NCBI Taxonomy" id="999809"/>
    <lineage>
        <taxon>Eukaryota</taxon>
        <taxon>Fungi</taxon>
        <taxon>Dikarya</taxon>
        <taxon>Basidiomycota</taxon>
        <taxon>Ustilaginomycotina</taxon>
        <taxon>Ustilaginomycetes</taxon>
        <taxon>Ustilaginales</taxon>
        <taxon>Ustilaginaceae</taxon>
        <taxon>Sporisorium</taxon>
    </lineage>
</organism>
<dbReference type="eggNOG" id="ENOG502REAG">
    <property type="taxonomic scope" value="Eukaryota"/>
</dbReference>
<sequence length="186" mass="20756">MTMTRGRFVALALAFAMLFTLFLTKPVMAGKDSDDMFEVAKGTLGVEYHEQGATFQAGSPYNKAAYQAFDQYALENARQDGARYVGTVEDFRARDTSSRRSALFRSASSRGPEHYFYSIVRPGTPLGTLMGLKSAEGRRNAGMVLWKHRHGDLNMEVVRVEVFGDPGINWERHLEPLGDVLARRGI</sequence>
<protein>
    <submittedName>
        <fullName evidence="2">Conserved hypothetical Ustilago-specific protein</fullName>
    </submittedName>
</protein>
<proteinExistence type="predicted"/>
<dbReference type="Proteomes" id="UP000008867">
    <property type="component" value="Chromosome 5"/>
</dbReference>
<keyword evidence="1" id="KW-0732">Signal</keyword>
<accession>E6ZZZ8</accession>
<dbReference type="AlphaFoldDB" id="E6ZZZ8"/>
<name>E6ZZZ8_SPORE</name>
<dbReference type="HOGENOM" id="CLU_1526132_0_0_1"/>
<feature type="signal peptide" evidence="1">
    <location>
        <begin position="1"/>
        <end position="29"/>
    </location>
</feature>
<evidence type="ECO:0000256" key="1">
    <source>
        <dbReference type="SAM" id="SignalP"/>
    </source>
</evidence>
<evidence type="ECO:0000313" key="3">
    <source>
        <dbReference type="Proteomes" id="UP000008867"/>
    </source>
</evidence>
<gene>
    <name evidence="2" type="ORF">sr16560</name>
</gene>
<feature type="chain" id="PRO_5003216751" evidence="1">
    <location>
        <begin position="30"/>
        <end position="186"/>
    </location>
</feature>
<dbReference type="EMBL" id="FQ311470">
    <property type="protein sequence ID" value="CBQ72828.1"/>
    <property type="molecule type" value="Genomic_DNA"/>
</dbReference>
<keyword evidence="3" id="KW-1185">Reference proteome</keyword>
<reference evidence="2 3" key="1">
    <citation type="journal article" date="2010" name="Science">
        <title>Pathogenicity determinants in smut fungi revealed by genome comparison.</title>
        <authorList>
            <person name="Schirawski J."/>
            <person name="Mannhaupt G."/>
            <person name="Muench K."/>
            <person name="Brefort T."/>
            <person name="Schipper K."/>
            <person name="Doehlemann G."/>
            <person name="Di Stasio M."/>
            <person name="Roessel N."/>
            <person name="Mendoza-Mendoza A."/>
            <person name="Pester D."/>
            <person name="Mueller O."/>
            <person name="Winterberg B."/>
            <person name="Meyer E."/>
            <person name="Ghareeb H."/>
            <person name="Wollenberg T."/>
            <person name="Muensterkoetter M."/>
            <person name="Wong P."/>
            <person name="Walter M."/>
            <person name="Stukenbrock E."/>
            <person name="Gueldener U."/>
            <person name="Kahmann R."/>
        </authorList>
    </citation>
    <scope>NUCLEOTIDE SEQUENCE [LARGE SCALE GENOMIC DNA]</scope>
    <source>
        <strain evidence="3">SRZ2</strain>
    </source>
</reference>
<evidence type="ECO:0000313" key="2">
    <source>
        <dbReference type="EMBL" id="CBQ72828.1"/>
    </source>
</evidence>